<gene>
    <name evidence="2" type="ORF">PISL3812_06920</name>
</gene>
<name>A0A0U1M4D4_TALIS</name>
<keyword evidence="3" id="KW-1185">Reference proteome</keyword>
<dbReference type="OrthoDB" id="10648014at2759"/>
<feature type="compositionally biased region" description="Basic and acidic residues" evidence="1">
    <location>
        <begin position="218"/>
        <end position="234"/>
    </location>
</feature>
<feature type="compositionally biased region" description="Basic and acidic residues" evidence="1">
    <location>
        <begin position="33"/>
        <end position="51"/>
    </location>
</feature>
<protein>
    <submittedName>
        <fullName evidence="2">Uncharacterized protein</fullName>
    </submittedName>
</protein>
<evidence type="ECO:0000313" key="2">
    <source>
        <dbReference type="EMBL" id="CRG89881.1"/>
    </source>
</evidence>
<accession>A0A0U1M4D4</accession>
<feature type="compositionally biased region" description="Acidic residues" evidence="1">
    <location>
        <begin position="125"/>
        <end position="137"/>
    </location>
</feature>
<dbReference type="EMBL" id="CVMT01000007">
    <property type="protein sequence ID" value="CRG89881.1"/>
    <property type="molecule type" value="Genomic_DNA"/>
</dbReference>
<dbReference type="Proteomes" id="UP000054383">
    <property type="component" value="Unassembled WGS sequence"/>
</dbReference>
<feature type="compositionally biased region" description="Basic and acidic residues" evidence="1">
    <location>
        <begin position="106"/>
        <end position="115"/>
    </location>
</feature>
<feature type="compositionally biased region" description="Polar residues" evidence="1">
    <location>
        <begin position="95"/>
        <end position="105"/>
    </location>
</feature>
<proteinExistence type="predicted"/>
<evidence type="ECO:0000313" key="3">
    <source>
        <dbReference type="Proteomes" id="UP000054383"/>
    </source>
</evidence>
<sequence>MQNIIARLRESPSSEEDNYEMVPETGKSQSKYSHGDQLERHIERQPAERRAPAIVESALVADAPVGGDTPQSLGESRQELSPAWIATDEARQQLKETTQTESAQRSVEKSEDSFTRTRAAGNFFSDEDDDDDDDDDNNNSPNEGRSLEPPAGPADPSTPAHTRYASYQQPSTKDQQKSAKRDTQIDVDDLASDNINELVHQPPPHVPPTNLVPDNETGDSHLRIHNGRSNDRRRNAANQIRQQRSPGTPIFHK</sequence>
<evidence type="ECO:0000256" key="1">
    <source>
        <dbReference type="SAM" id="MobiDB-lite"/>
    </source>
</evidence>
<feature type="region of interest" description="Disordered" evidence="1">
    <location>
        <begin position="1"/>
        <end position="253"/>
    </location>
</feature>
<organism evidence="2 3">
    <name type="scientific">Talaromyces islandicus</name>
    <name type="common">Penicillium islandicum</name>
    <dbReference type="NCBI Taxonomy" id="28573"/>
    <lineage>
        <taxon>Eukaryota</taxon>
        <taxon>Fungi</taxon>
        <taxon>Dikarya</taxon>
        <taxon>Ascomycota</taxon>
        <taxon>Pezizomycotina</taxon>
        <taxon>Eurotiomycetes</taxon>
        <taxon>Eurotiomycetidae</taxon>
        <taxon>Eurotiales</taxon>
        <taxon>Trichocomaceae</taxon>
        <taxon>Talaromyces</taxon>
        <taxon>Talaromyces sect. Islandici</taxon>
    </lineage>
</organism>
<reference evidence="2 3" key="1">
    <citation type="submission" date="2015-04" db="EMBL/GenBank/DDBJ databases">
        <authorList>
            <person name="Syromyatnikov M.Y."/>
            <person name="Popov V.N."/>
        </authorList>
    </citation>
    <scope>NUCLEOTIDE SEQUENCE [LARGE SCALE GENOMIC DNA]</scope>
    <source>
        <strain evidence="2">WF-38-12</strain>
    </source>
</reference>
<feature type="compositionally biased region" description="Basic and acidic residues" evidence="1">
    <location>
        <begin position="174"/>
        <end position="184"/>
    </location>
</feature>
<dbReference type="AlphaFoldDB" id="A0A0U1M4D4"/>